<name>A0A5J6MMM4_9PROT</name>
<evidence type="ECO:0000313" key="2">
    <source>
        <dbReference type="EMBL" id="QEX15976.1"/>
    </source>
</evidence>
<dbReference type="Proteomes" id="UP000326202">
    <property type="component" value="Chromosome"/>
</dbReference>
<dbReference type="GO" id="GO:0050485">
    <property type="term" value="F:oxidoreductase activity, acting on X-H and Y-H to form an X-Y bond, with a disulfide as acceptor"/>
    <property type="evidence" value="ECO:0007669"/>
    <property type="project" value="InterPro"/>
</dbReference>
<organism evidence="2 3">
    <name type="scientific">Hypericibacter terrae</name>
    <dbReference type="NCBI Taxonomy" id="2602015"/>
    <lineage>
        <taxon>Bacteria</taxon>
        <taxon>Pseudomonadati</taxon>
        <taxon>Pseudomonadota</taxon>
        <taxon>Alphaproteobacteria</taxon>
        <taxon>Rhodospirillales</taxon>
        <taxon>Dongiaceae</taxon>
        <taxon>Hypericibacter</taxon>
    </lineage>
</organism>
<feature type="region of interest" description="Disordered" evidence="1">
    <location>
        <begin position="294"/>
        <end position="323"/>
    </location>
</feature>
<dbReference type="EMBL" id="CP042906">
    <property type="protein sequence ID" value="QEX15976.1"/>
    <property type="molecule type" value="Genomic_DNA"/>
</dbReference>
<dbReference type="AlphaFoldDB" id="A0A5J6MMM4"/>
<sequence>MASEREQVFGFAPPQDVPIPYLQRIRDYYQALGYGTPYRWAHYAEVPFQPLAKPLSRCRVAIVTTAAPFQPGKGDQRAGAPYNAAAKFYSVYSGDTARDPDLRISHVAIDRQHTTGEDMGTYFPLAQLRRAVATGDVGALASRFHGAPTNRSHRTTLETDGPELVRRCQADGVDAAILVPNCPVCHQSLGLAARALEQSGIATVLMGCAKDIVEHIGVPRFLFSDFPLGNAAGRPKDADSQSFTLDLALSLLEAAPAPRTTVQSPLRWSDDPDWKLDYCNIERLSPEEIEKRRAEFDQGKAQAKTLRDEAGVGEQSISSPPAP</sequence>
<protein>
    <submittedName>
        <fullName evidence="2">Glycine reductase</fullName>
    </submittedName>
</protein>
<gene>
    <name evidence="2" type="ORF">FRZ44_12660</name>
</gene>
<dbReference type="OrthoDB" id="9126078at2"/>
<dbReference type="RefSeq" id="WP_151176385.1">
    <property type="nucleotide sequence ID" value="NZ_CP042906.1"/>
</dbReference>
<evidence type="ECO:0000313" key="3">
    <source>
        <dbReference type="Proteomes" id="UP000326202"/>
    </source>
</evidence>
<dbReference type="KEGG" id="htq:FRZ44_12660"/>
<evidence type="ECO:0000256" key="1">
    <source>
        <dbReference type="SAM" id="MobiDB-lite"/>
    </source>
</evidence>
<accession>A0A5J6MMM4</accession>
<proteinExistence type="predicted"/>
<keyword evidence="3" id="KW-1185">Reference proteome</keyword>
<reference evidence="2 3" key="1">
    <citation type="submission" date="2019-08" db="EMBL/GenBank/DDBJ databases">
        <title>Hyperibacter terrae gen. nov., sp. nov. and Hyperibacter viscosus sp. nov., two new members in the family Rhodospirillaceae isolated from the rhizosphere of Hypericum perforatum.</title>
        <authorList>
            <person name="Noviana Z."/>
        </authorList>
    </citation>
    <scope>NUCLEOTIDE SEQUENCE [LARGE SCALE GENOMIC DNA]</scope>
    <source>
        <strain evidence="2 3">R5913</strain>
    </source>
</reference>